<dbReference type="InterPro" id="IPR014352">
    <property type="entry name" value="FERM/acyl-CoA-bd_prot_sf"/>
</dbReference>
<keyword evidence="4" id="KW-1185">Reference proteome</keyword>
<dbReference type="PROSITE" id="PS00880">
    <property type="entry name" value="ACB_1"/>
    <property type="match status" value="1"/>
</dbReference>
<name>A0A7J8G322_ROUAE</name>
<protein>
    <submittedName>
        <fullName evidence="3">Acyl-CoA binding domain containing 4</fullName>
    </submittedName>
</protein>
<dbReference type="GO" id="GO:0000062">
    <property type="term" value="F:fatty-acyl-CoA binding"/>
    <property type="evidence" value="ECO:0007669"/>
    <property type="project" value="InterPro"/>
</dbReference>
<dbReference type="InterPro" id="IPR000582">
    <property type="entry name" value="Acyl-CoA-binding_protein"/>
</dbReference>
<dbReference type="AlphaFoldDB" id="A0A7J8G322"/>
<dbReference type="InterPro" id="IPR022408">
    <property type="entry name" value="Acyl-CoA-binding_prot_CS"/>
</dbReference>
<reference evidence="3 4" key="1">
    <citation type="journal article" date="2020" name="Nature">
        <title>Six reference-quality genomes reveal evolution of bat adaptations.</title>
        <authorList>
            <person name="Jebb D."/>
            <person name="Huang Z."/>
            <person name="Pippel M."/>
            <person name="Hughes G.M."/>
            <person name="Lavrichenko K."/>
            <person name="Devanna P."/>
            <person name="Winkler S."/>
            <person name="Jermiin L.S."/>
            <person name="Skirmuntt E.C."/>
            <person name="Katzourakis A."/>
            <person name="Burkitt-Gray L."/>
            <person name="Ray D.A."/>
            <person name="Sullivan K.A.M."/>
            <person name="Roscito J.G."/>
            <person name="Kirilenko B.M."/>
            <person name="Davalos L.M."/>
            <person name="Corthals A.P."/>
            <person name="Power M.L."/>
            <person name="Jones G."/>
            <person name="Ransome R.D."/>
            <person name="Dechmann D.K.N."/>
            <person name="Locatelli A.G."/>
            <person name="Puechmaille S.J."/>
            <person name="Fedrigo O."/>
            <person name="Jarvis E.D."/>
            <person name="Hiller M."/>
            <person name="Vernes S.C."/>
            <person name="Myers E.W."/>
            <person name="Teeling E.C."/>
        </authorList>
    </citation>
    <scope>NUCLEOTIDE SEQUENCE [LARGE SCALE GENOMIC DNA]</scope>
    <source>
        <strain evidence="3">MRouAeg1</strain>
        <tissue evidence="3">Muscle</tissue>
    </source>
</reference>
<sequence length="282" mass="31719">MGTKNESPEPNCQEQFQAAVRVIQNLPKNSKGYYRPSYEEMLRFYSYYKQATMGPCLAPRPGFWDPIGRYKWDAWNSLGKMSREEAMSAYITEMKVVAQKVIDTVPLGEVADDIFGYFEPLYRLIPDMPRPPETFLRRVTESQPLRDLDSEVFCDSLEQLEPELVWGKQTGASGGEQDTRNNPVSLTGKEGLKGSLLASQELDMWLVGTIQALQENMRDVQGRLKSLESMPGPPKQVSPSKNQSKIGAELLRISILSSSSIHICLCPHVSTCLYPCLLKGMV</sequence>
<evidence type="ECO:0000313" key="3">
    <source>
        <dbReference type="EMBL" id="KAF6454484.1"/>
    </source>
</evidence>
<proteinExistence type="predicted"/>
<accession>A0A7J8G322</accession>
<organism evidence="3 4">
    <name type="scientific">Rousettus aegyptiacus</name>
    <name type="common">Egyptian fruit bat</name>
    <name type="synonym">Pteropus aegyptiacus</name>
    <dbReference type="NCBI Taxonomy" id="9407"/>
    <lineage>
        <taxon>Eukaryota</taxon>
        <taxon>Metazoa</taxon>
        <taxon>Chordata</taxon>
        <taxon>Craniata</taxon>
        <taxon>Vertebrata</taxon>
        <taxon>Euteleostomi</taxon>
        <taxon>Mammalia</taxon>
        <taxon>Eutheria</taxon>
        <taxon>Laurasiatheria</taxon>
        <taxon>Chiroptera</taxon>
        <taxon>Yinpterochiroptera</taxon>
        <taxon>Pteropodoidea</taxon>
        <taxon>Pteropodidae</taxon>
        <taxon>Rousettinae</taxon>
        <taxon>Rousettus</taxon>
    </lineage>
</organism>
<dbReference type="FunFam" id="1.20.80.10:FF:000010">
    <property type="entry name" value="Acyl-CoA-binding domain-containing protein 5"/>
    <property type="match status" value="1"/>
</dbReference>
<dbReference type="InterPro" id="IPR035984">
    <property type="entry name" value="Acyl-CoA-binding_sf"/>
</dbReference>
<dbReference type="GO" id="GO:0006631">
    <property type="term" value="P:fatty acid metabolic process"/>
    <property type="evidence" value="ECO:0007669"/>
    <property type="project" value="TreeGrafter"/>
</dbReference>
<dbReference type="PROSITE" id="PS51228">
    <property type="entry name" value="ACB_2"/>
    <property type="match status" value="1"/>
</dbReference>
<dbReference type="Gene3D" id="1.20.80.10">
    <property type="match status" value="1"/>
</dbReference>
<evidence type="ECO:0000313" key="4">
    <source>
        <dbReference type="Proteomes" id="UP000593571"/>
    </source>
</evidence>
<feature type="domain" description="ACB" evidence="2">
    <location>
        <begin position="12"/>
        <end position="103"/>
    </location>
</feature>
<dbReference type="PRINTS" id="PR00689">
    <property type="entry name" value="ACOABINDINGP"/>
</dbReference>
<dbReference type="GO" id="GO:0005737">
    <property type="term" value="C:cytoplasm"/>
    <property type="evidence" value="ECO:0007669"/>
    <property type="project" value="TreeGrafter"/>
</dbReference>
<dbReference type="Proteomes" id="UP000593571">
    <property type="component" value="Unassembled WGS sequence"/>
</dbReference>
<comment type="caution">
    <text evidence="3">The sequence shown here is derived from an EMBL/GenBank/DDBJ whole genome shotgun (WGS) entry which is preliminary data.</text>
</comment>
<dbReference type="OrthoDB" id="71307at2759"/>
<dbReference type="CDD" id="cd00435">
    <property type="entry name" value="ACBP"/>
    <property type="match status" value="1"/>
</dbReference>
<dbReference type="SUPFAM" id="SSF47027">
    <property type="entry name" value="Acyl-CoA binding protein"/>
    <property type="match status" value="1"/>
</dbReference>
<keyword evidence="1" id="KW-0446">Lipid-binding</keyword>
<dbReference type="Pfam" id="PF00887">
    <property type="entry name" value="ACBP"/>
    <property type="match status" value="1"/>
</dbReference>
<evidence type="ECO:0000259" key="2">
    <source>
        <dbReference type="PROSITE" id="PS51228"/>
    </source>
</evidence>
<dbReference type="EMBL" id="JACASE010000006">
    <property type="protein sequence ID" value="KAF6454484.1"/>
    <property type="molecule type" value="Genomic_DNA"/>
</dbReference>
<dbReference type="PANTHER" id="PTHR23310:SF53">
    <property type="entry name" value="ACYL-COA-BINDING DOMAIN-CONTAINING PROTEIN 4"/>
    <property type="match status" value="1"/>
</dbReference>
<dbReference type="PANTHER" id="PTHR23310">
    <property type="entry name" value="ACYL-COA-BINDING PROTEIN, ACBP"/>
    <property type="match status" value="1"/>
</dbReference>
<evidence type="ECO:0000256" key="1">
    <source>
        <dbReference type="ARBA" id="ARBA00023121"/>
    </source>
</evidence>
<gene>
    <name evidence="3" type="ORF">HJG63_000178</name>
</gene>